<feature type="transmembrane region" description="Helical" evidence="1">
    <location>
        <begin position="59"/>
        <end position="85"/>
    </location>
</feature>
<keyword evidence="3" id="KW-1185">Reference proteome</keyword>
<reference evidence="2" key="1">
    <citation type="submission" date="2020-07" db="EMBL/GenBank/DDBJ databases">
        <title>Multicomponent nature underlies the extraordinary mechanical properties of spider dragline silk.</title>
        <authorList>
            <person name="Kono N."/>
            <person name="Nakamura H."/>
            <person name="Mori M."/>
            <person name="Yoshida Y."/>
            <person name="Ohtoshi R."/>
            <person name="Malay A.D."/>
            <person name="Moran D.A.P."/>
            <person name="Tomita M."/>
            <person name="Numata K."/>
            <person name="Arakawa K."/>
        </authorList>
    </citation>
    <scope>NUCLEOTIDE SEQUENCE</scope>
</reference>
<name>A0A8X6FR94_TRICU</name>
<evidence type="ECO:0000313" key="2">
    <source>
        <dbReference type="EMBL" id="GFQ87247.1"/>
    </source>
</evidence>
<proteinExistence type="predicted"/>
<sequence length="105" mass="12100">MMEFEAPESTRALTGWLSMKTSMWFPCSFVANGGFLKFATSPPIEGDRLSCPLDLATGWKFGMALVIGTLYGVLVIFLELDWVIFVEMVRRDWRYFHIRLEGYSF</sequence>
<keyword evidence="1" id="KW-0812">Transmembrane</keyword>
<gene>
    <name evidence="2" type="ORF">TNCT_599801</name>
</gene>
<dbReference type="EMBL" id="BMAO01033133">
    <property type="protein sequence ID" value="GFQ87247.1"/>
    <property type="molecule type" value="Genomic_DNA"/>
</dbReference>
<evidence type="ECO:0000256" key="1">
    <source>
        <dbReference type="SAM" id="Phobius"/>
    </source>
</evidence>
<dbReference type="Proteomes" id="UP000887116">
    <property type="component" value="Unassembled WGS sequence"/>
</dbReference>
<comment type="caution">
    <text evidence="2">The sequence shown here is derived from an EMBL/GenBank/DDBJ whole genome shotgun (WGS) entry which is preliminary data.</text>
</comment>
<evidence type="ECO:0000313" key="3">
    <source>
        <dbReference type="Proteomes" id="UP000887116"/>
    </source>
</evidence>
<keyword evidence="1" id="KW-0472">Membrane</keyword>
<organism evidence="2 3">
    <name type="scientific">Trichonephila clavata</name>
    <name type="common">Joro spider</name>
    <name type="synonym">Nephila clavata</name>
    <dbReference type="NCBI Taxonomy" id="2740835"/>
    <lineage>
        <taxon>Eukaryota</taxon>
        <taxon>Metazoa</taxon>
        <taxon>Ecdysozoa</taxon>
        <taxon>Arthropoda</taxon>
        <taxon>Chelicerata</taxon>
        <taxon>Arachnida</taxon>
        <taxon>Araneae</taxon>
        <taxon>Araneomorphae</taxon>
        <taxon>Entelegynae</taxon>
        <taxon>Araneoidea</taxon>
        <taxon>Nephilidae</taxon>
        <taxon>Trichonephila</taxon>
    </lineage>
</organism>
<dbReference type="AlphaFoldDB" id="A0A8X6FR94"/>
<keyword evidence="1" id="KW-1133">Transmembrane helix</keyword>
<accession>A0A8X6FR94</accession>
<protein>
    <submittedName>
        <fullName evidence="2">Uncharacterized protein</fullName>
    </submittedName>
</protein>